<dbReference type="EMBL" id="MT012729">
    <property type="protein sequence ID" value="QJQ80386.1"/>
    <property type="molecule type" value="Genomic_DNA"/>
</dbReference>
<evidence type="ECO:0000313" key="3">
    <source>
        <dbReference type="Proteomes" id="UP000515565"/>
    </source>
</evidence>
<keyword evidence="1" id="KW-0472">Membrane</keyword>
<evidence type="ECO:0000256" key="1">
    <source>
        <dbReference type="SAM" id="Phobius"/>
    </source>
</evidence>
<protein>
    <recommendedName>
        <fullName evidence="4">Spanin</fullName>
    </recommendedName>
</protein>
<evidence type="ECO:0000313" key="2">
    <source>
        <dbReference type="EMBL" id="QJQ80386.1"/>
    </source>
</evidence>
<keyword evidence="3" id="KW-1185">Reference proteome</keyword>
<proteinExistence type="predicted"/>
<feature type="transmembrane region" description="Helical" evidence="1">
    <location>
        <begin position="33"/>
        <end position="51"/>
    </location>
</feature>
<evidence type="ECO:0008006" key="4">
    <source>
        <dbReference type="Google" id="ProtNLM"/>
    </source>
</evidence>
<organism evidence="2 3">
    <name type="scientific">Salmonella phage vB_SenTO17</name>
    <dbReference type="NCBI Taxonomy" id="2732254"/>
    <lineage>
        <taxon>Viruses</taxon>
        <taxon>Duplodnaviria</taxon>
        <taxon>Heunggongvirae</taxon>
        <taxon>Uroviricota</taxon>
        <taxon>Caudoviricetes</taxon>
        <taxon>Sarkviridae</taxon>
        <taxon>Guernseyvirinae</taxon>
        <taxon>Cornellvirus</taxon>
        <taxon>Cornellvirus SenTO17</taxon>
    </lineage>
</organism>
<accession>A0A7G3T5T0</accession>
<gene>
    <name evidence="2" type="ORF">vBSenTO17_03</name>
</gene>
<reference evidence="2 3" key="1">
    <citation type="submission" date="2020-02" db="EMBL/GenBank/DDBJ databases">
        <authorList>
            <person name="Kosznik-Kwasnicka K."/>
            <person name="Grabowski L."/>
            <person name="Grabski M."/>
            <person name="Wegrzyn A."/>
        </authorList>
    </citation>
    <scope>NUCLEOTIDE SEQUENCE [LARGE SCALE GENOMIC DNA]</scope>
</reference>
<name>A0A7G3T5T0_9CAUD</name>
<keyword evidence="1" id="KW-0812">Transmembrane</keyword>
<dbReference type="Proteomes" id="UP000515565">
    <property type="component" value="Segment"/>
</dbReference>
<keyword evidence="1" id="KW-1133">Transmembrane helix</keyword>
<sequence>MILSVLPQSNGVGFALGYPHCYEGLGDNMNLKVHIIIWAAVAVLFVVYGKVQYHNGWNEGRAALVTQQRQQAQAKLEKQVTRQQQNDTRAAAAEQQGAARTVTITQEVVKYIKTPGRNVCTFDEARVNLKQHAVDNANHIEGYDHE</sequence>